<keyword evidence="3" id="KW-0804">Transcription</keyword>
<dbReference type="InterPro" id="IPR008920">
    <property type="entry name" value="TF_FadR/GntR_C"/>
</dbReference>
<dbReference type="PANTHER" id="PTHR43537:SF45">
    <property type="entry name" value="GNTR FAMILY REGULATORY PROTEIN"/>
    <property type="match status" value="1"/>
</dbReference>
<dbReference type="PANTHER" id="PTHR43537">
    <property type="entry name" value="TRANSCRIPTIONAL REGULATOR, GNTR FAMILY"/>
    <property type="match status" value="1"/>
</dbReference>
<dbReference type="GO" id="GO:0003700">
    <property type="term" value="F:DNA-binding transcription factor activity"/>
    <property type="evidence" value="ECO:0007669"/>
    <property type="project" value="InterPro"/>
</dbReference>
<dbReference type="SUPFAM" id="SSF48008">
    <property type="entry name" value="GntR ligand-binding domain-like"/>
    <property type="match status" value="1"/>
</dbReference>
<dbReference type="InterPro" id="IPR036390">
    <property type="entry name" value="WH_DNA-bd_sf"/>
</dbReference>
<dbReference type="Pfam" id="PF07729">
    <property type="entry name" value="FCD"/>
    <property type="match status" value="1"/>
</dbReference>
<evidence type="ECO:0000256" key="1">
    <source>
        <dbReference type="ARBA" id="ARBA00023015"/>
    </source>
</evidence>
<dbReference type="PRINTS" id="PR00035">
    <property type="entry name" value="HTHGNTR"/>
</dbReference>
<proteinExistence type="predicted"/>
<sequence>MTTDQQRIQELFDDPDAKPLVVGTGERVADLLRSYLTEGRILPGTRMSEEAFARALSVSRNTLREAFRLLAHEGLLVHKFNRGVFVRELTSADISDIYQFRKMVELGAIRQHRSHTPTRLHAVRLAVTNGLVAAEQDDWRAVGTANMNFHMAITALAGNDRMNATMRQLLAEMRLAFVLMQPIKDFHSPHLALNVEICELLERGNWTAAADRLDAYLDTACQQLLTAFDRAAGQ</sequence>
<dbReference type="CDD" id="cd07377">
    <property type="entry name" value="WHTH_GntR"/>
    <property type="match status" value="1"/>
</dbReference>
<gene>
    <name evidence="5" type="ORF">FHS12_005303</name>
</gene>
<dbReference type="PROSITE" id="PS50949">
    <property type="entry name" value="HTH_GNTR"/>
    <property type="match status" value="1"/>
</dbReference>
<keyword evidence="1" id="KW-0805">Transcription regulation</keyword>
<dbReference type="RefSeq" id="WP_221209300.1">
    <property type="nucleotide sequence ID" value="NZ_BMQT01000020.1"/>
</dbReference>
<dbReference type="InterPro" id="IPR000524">
    <property type="entry name" value="Tscrpt_reg_HTH_GntR"/>
</dbReference>
<comment type="caution">
    <text evidence="5">The sequence shown here is derived from an EMBL/GenBank/DDBJ whole genome shotgun (WGS) entry which is preliminary data.</text>
</comment>
<dbReference type="SMART" id="SM00895">
    <property type="entry name" value="FCD"/>
    <property type="match status" value="1"/>
</dbReference>
<dbReference type="Pfam" id="PF00392">
    <property type="entry name" value="GntR"/>
    <property type="match status" value="1"/>
</dbReference>
<dbReference type="GO" id="GO:0003677">
    <property type="term" value="F:DNA binding"/>
    <property type="evidence" value="ECO:0007669"/>
    <property type="project" value="UniProtKB-KW"/>
</dbReference>
<dbReference type="AlphaFoldDB" id="A0A7W5AA79"/>
<evidence type="ECO:0000256" key="2">
    <source>
        <dbReference type="ARBA" id="ARBA00023125"/>
    </source>
</evidence>
<dbReference type="InterPro" id="IPR036388">
    <property type="entry name" value="WH-like_DNA-bd_sf"/>
</dbReference>
<dbReference type="SMART" id="SM00345">
    <property type="entry name" value="HTH_GNTR"/>
    <property type="match status" value="1"/>
</dbReference>
<dbReference type="InterPro" id="IPR011711">
    <property type="entry name" value="GntR_C"/>
</dbReference>
<accession>A0A7W5AA79</accession>
<name>A0A7W5AA79_9ACTN</name>
<keyword evidence="2 5" id="KW-0238">DNA-binding</keyword>
<feature type="domain" description="HTH gntR-type" evidence="4">
    <location>
        <begin position="22"/>
        <end position="89"/>
    </location>
</feature>
<protein>
    <submittedName>
        <fullName evidence="5">DNA-binding GntR family transcriptional regulator</fullName>
    </submittedName>
</protein>
<reference evidence="5 6" key="1">
    <citation type="submission" date="2020-08" db="EMBL/GenBank/DDBJ databases">
        <title>Genomic Encyclopedia of Type Strains, Phase III (KMG-III): the genomes of soil and plant-associated and newly described type strains.</title>
        <authorList>
            <person name="Whitman W."/>
        </authorList>
    </citation>
    <scope>NUCLEOTIDE SEQUENCE [LARGE SCALE GENOMIC DNA]</scope>
    <source>
        <strain evidence="5 6">CECT 3302</strain>
    </source>
</reference>
<dbReference type="Gene3D" id="1.10.10.10">
    <property type="entry name" value="Winged helix-like DNA-binding domain superfamily/Winged helix DNA-binding domain"/>
    <property type="match status" value="1"/>
</dbReference>
<evidence type="ECO:0000313" key="5">
    <source>
        <dbReference type="EMBL" id="MBB3092325.1"/>
    </source>
</evidence>
<evidence type="ECO:0000313" key="6">
    <source>
        <dbReference type="Proteomes" id="UP000577707"/>
    </source>
</evidence>
<evidence type="ECO:0000259" key="4">
    <source>
        <dbReference type="PROSITE" id="PS50949"/>
    </source>
</evidence>
<evidence type="ECO:0000256" key="3">
    <source>
        <dbReference type="ARBA" id="ARBA00023163"/>
    </source>
</evidence>
<keyword evidence="6" id="KW-1185">Reference proteome</keyword>
<dbReference type="Gene3D" id="1.20.120.530">
    <property type="entry name" value="GntR ligand-binding domain-like"/>
    <property type="match status" value="1"/>
</dbReference>
<organism evidence="5 6">
    <name type="scientific">Nocardioides albus</name>
    <dbReference type="NCBI Taxonomy" id="1841"/>
    <lineage>
        <taxon>Bacteria</taxon>
        <taxon>Bacillati</taxon>
        <taxon>Actinomycetota</taxon>
        <taxon>Actinomycetes</taxon>
        <taxon>Propionibacteriales</taxon>
        <taxon>Nocardioidaceae</taxon>
        <taxon>Nocardioides</taxon>
    </lineage>
</organism>
<dbReference type="Proteomes" id="UP000577707">
    <property type="component" value="Unassembled WGS sequence"/>
</dbReference>
<dbReference type="SUPFAM" id="SSF46785">
    <property type="entry name" value="Winged helix' DNA-binding domain"/>
    <property type="match status" value="1"/>
</dbReference>
<dbReference type="EMBL" id="JACHXG010000021">
    <property type="protein sequence ID" value="MBB3092325.1"/>
    <property type="molecule type" value="Genomic_DNA"/>
</dbReference>